<proteinExistence type="predicted"/>
<dbReference type="Proteomes" id="UP000011185">
    <property type="component" value="Unassembled WGS sequence"/>
</dbReference>
<organism evidence="2 3">
    <name type="scientific">Trachipleistophora hominis</name>
    <name type="common">Microsporidian parasite</name>
    <dbReference type="NCBI Taxonomy" id="72359"/>
    <lineage>
        <taxon>Eukaryota</taxon>
        <taxon>Fungi</taxon>
        <taxon>Fungi incertae sedis</taxon>
        <taxon>Microsporidia</taxon>
        <taxon>Pleistophoridae</taxon>
        <taxon>Trachipleistophora</taxon>
    </lineage>
</organism>
<name>L7K008_TRAHO</name>
<sequence length="208" mass="23952">MKIEIQEPETPHSEPSFALILARELYYLLLAFVFIPPSISDKDYNVVIDFFIFPPLMVLLTLLVSVAFIDTKNTAPIHFLFGIVLMLSYLFIILLSEFYNVVSWCKNEFTDYLHVLKFTLVYLPLSFLLIGVIPQFSIIIALINALCQAVYMCRAFMRNKRSIDLSIHVAHFLFCTITSLVFVLILGKVVYPGYFTAQHVVNSFKQYV</sequence>
<evidence type="ECO:0000313" key="2">
    <source>
        <dbReference type="EMBL" id="ELQ76920.1"/>
    </source>
</evidence>
<feature type="transmembrane region" description="Helical" evidence="1">
    <location>
        <begin position="115"/>
        <end position="133"/>
    </location>
</feature>
<dbReference type="HOGENOM" id="CLU_1355568_0_0_1"/>
<keyword evidence="1" id="KW-0472">Membrane</keyword>
<feature type="transmembrane region" description="Helical" evidence="1">
    <location>
        <begin position="47"/>
        <end position="69"/>
    </location>
</feature>
<evidence type="ECO:0000256" key="1">
    <source>
        <dbReference type="SAM" id="Phobius"/>
    </source>
</evidence>
<accession>L7K008</accession>
<dbReference type="OMA" id="YSICCGA"/>
<dbReference type="OrthoDB" id="10464108at2759"/>
<dbReference type="InParanoid" id="L7K008"/>
<feature type="transmembrane region" description="Helical" evidence="1">
    <location>
        <begin position="169"/>
        <end position="191"/>
    </location>
</feature>
<protein>
    <submittedName>
        <fullName evidence="2">Putative transporter</fullName>
    </submittedName>
</protein>
<keyword evidence="1" id="KW-0812">Transmembrane</keyword>
<dbReference type="AlphaFoldDB" id="L7K008"/>
<dbReference type="EMBL" id="JH993806">
    <property type="protein sequence ID" value="ELQ76920.1"/>
    <property type="molecule type" value="Genomic_DNA"/>
</dbReference>
<gene>
    <name evidence="2" type="ORF">THOM_0117</name>
</gene>
<keyword evidence="3" id="KW-1185">Reference proteome</keyword>
<reference evidence="2 3" key="1">
    <citation type="journal article" date="2012" name="PLoS Pathog.">
        <title>The genome of the obligate intracellular parasite Trachipleistophora hominis: new insights into microsporidian genome dynamics and reductive evolution.</title>
        <authorList>
            <person name="Heinz E."/>
            <person name="Williams T.A."/>
            <person name="Nakjang S."/>
            <person name="Noel C.J."/>
            <person name="Swan D.C."/>
            <person name="Goldberg A.V."/>
            <person name="Harris S.R."/>
            <person name="Weinmaier T."/>
            <person name="Markert S."/>
            <person name="Becher D."/>
            <person name="Bernhardt J."/>
            <person name="Dagan T."/>
            <person name="Hacker C."/>
            <person name="Lucocq J.M."/>
            <person name="Schweder T."/>
            <person name="Rattei T."/>
            <person name="Hall N."/>
            <person name="Hirt R.P."/>
            <person name="Embley T.M."/>
        </authorList>
    </citation>
    <scope>NUCLEOTIDE SEQUENCE [LARGE SCALE GENOMIC DNA]</scope>
</reference>
<dbReference type="VEuPathDB" id="MicrosporidiaDB:THOM_0117"/>
<feature type="transmembrane region" description="Helical" evidence="1">
    <location>
        <begin position="16"/>
        <end position="35"/>
    </location>
</feature>
<evidence type="ECO:0000313" key="3">
    <source>
        <dbReference type="Proteomes" id="UP000011185"/>
    </source>
</evidence>
<feature type="transmembrane region" description="Helical" evidence="1">
    <location>
        <begin position="75"/>
        <end position="95"/>
    </location>
</feature>
<keyword evidence="1" id="KW-1133">Transmembrane helix</keyword>